<evidence type="ECO:0000313" key="10">
    <source>
        <dbReference type="Proteomes" id="UP000242715"/>
    </source>
</evidence>
<reference evidence="10" key="1">
    <citation type="journal article" date="2017" name="Front. Plant Sci.">
        <title>Climate Clever Clovers: New Paradigm to Reduce the Environmental Footprint of Ruminants by Breeding Low Methanogenic Forages Utilizing Haplotype Variation.</title>
        <authorList>
            <person name="Kaur P."/>
            <person name="Appels R."/>
            <person name="Bayer P.E."/>
            <person name="Keeble-Gagnere G."/>
            <person name="Wang J."/>
            <person name="Hirakawa H."/>
            <person name="Shirasawa K."/>
            <person name="Vercoe P."/>
            <person name="Stefanova K."/>
            <person name="Durmic Z."/>
            <person name="Nichols P."/>
            <person name="Revell C."/>
            <person name="Isobe S.N."/>
            <person name="Edwards D."/>
            <person name="Erskine W."/>
        </authorList>
    </citation>
    <scope>NUCLEOTIDE SEQUENCE [LARGE SCALE GENOMIC DNA]</scope>
    <source>
        <strain evidence="10">cv. Daliak</strain>
    </source>
</reference>
<keyword evidence="10" id="KW-1185">Reference proteome</keyword>
<organism evidence="9 10">
    <name type="scientific">Trifolium subterraneum</name>
    <name type="common">Subterranean clover</name>
    <dbReference type="NCBI Taxonomy" id="3900"/>
    <lineage>
        <taxon>Eukaryota</taxon>
        <taxon>Viridiplantae</taxon>
        <taxon>Streptophyta</taxon>
        <taxon>Embryophyta</taxon>
        <taxon>Tracheophyta</taxon>
        <taxon>Spermatophyta</taxon>
        <taxon>Magnoliopsida</taxon>
        <taxon>eudicotyledons</taxon>
        <taxon>Gunneridae</taxon>
        <taxon>Pentapetalae</taxon>
        <taxon>rosids</taxon>
        <taxon>fabids</taxon>
        <taxon>Fabales</taxon>
        <taxon>Fabaceae</taxon>
        <taxon>Papilionoideae</taxon>
        <taxon>50 kb inversion clade</taxon>
        <taxon>NPAAA clade</taxon>
        <taxon>Hologalegina</taxon>
        <taxon>IRL clade</taxon>
        <taxon>Trifolieae</taxon>
        <taxon>Trifolium</taxon>
    </lineage>
</organism>
<comment type="catalytic activity">
    <reaction evidence="4">
        <text>L-threonyl-[protein] + ATP = O-phospho-L-threonyl-[protein] + ADP + H(+)</text>
        <dbReference type="Rhea" id="RHEA:46608"/>
        <dbReference type="Rhea" id="RHEA-COMP:11060"/>
        <dbReference type="Rhea" id="RHEA-COMP:11605"/>
        <dbReference type="ChEBI" id="CHEBI:15378"/>
        <dbReference type="ChEBI" id="CHEBI:30013"/>
        <dbReference type="ChEBI" id="CHEBI:30616"/>
        <dbReference type="ChEBI" id="CHEBI:61977"/>
        <dbReference type="ChEBI" id="CHEBI:456216"/>
        <dbReference type="EC" id="2.7.11.1"/>
    </reaction>
</comment>
<dbReference type="InterPro" id="IPR003609">
    <property type="entry name" value="Pan_app"/>
</dbReference>
<comment type="catalytic activity">
    <reaction evidence="5">
        <text>L-seryl-[protein] + ATP = O-phospho-L-seryl-[protein] + ADP + H(+)</text>
        <dbReference type="Rhea" id="RHEA:17989"/>
        <dbReference type="Rhea" id="RHEA-COMP:9863"/>
        <dbReference type="Rhea" id="RHEA-COMP:11604"/>
        <dbReference type="ChEBI" id="CHEBI:15378"/>
        <dbReference type="ChEBI" id="CHEBI:29999"/>
        <dbReference type="ChEBI" id="CHEBI:30616"/>
        <dbReference type="ChEBI" id="CHEBI:83421"/>
        <dbReference type="ChEBI" id="CHEBI:456216"/>
        <dbReference type="EC" id="2.7.11.1"/>
    </reaction>
</comment>
<evidence type="ECO:0000256" key="5">
    <source>
        <dbReference type="ARBA" id="ARBA00048679"/>
    </source>
</evidence>
<dbReference type="AlphaFoldDB" id="A0A2Z6NJ42"/>
<dbReference type="Pfam" id="PF00954">
    <property type="entry name" value="S_locus_glycop"/>
    <property type="match status" value="1"/>
</dbReference>
<dbReference type="EMBL" id="DF973635">
    <property type="protein sequence ID" value="GAU36632.1"/>
    <property type="molecule type" value="Genomic_DNA"/>
</dbReference>
<sequence>MGVDPQGLPPQIVVWEGDRRKWRSGYWDGRVFNGVDMTGSFLHGFVLNWDNGERCLVYNDNEFKVNGTSSVRFQIGWDGIEREFIWDENVKRWVEIQQGPHNQCEFYNYCGDFGVCDLSVSGSAICRCLQGFEQKDKKNWSSGCKRITPLKGDQKNGNDTQVNNVGDDGFLESICMKLPDFANVVDTKDCEGTCLGNASCTAYAVVVGIGCMIWYGDLVDVQHFERGGIGNTLQIRLAHSDLGKVLVPLDLFPCMVL</sequence>
<dbReference type="GO" id="GO:0004674">
    <property type="term" value="F:protein serine/threonine kinase activity"/>
    <property type="evidence" value="ECO:0007669"/>
    <property type="project" value="UniProtKB-EC"/>
</dbReference>
<proteinExistence type="predicted"/>
<dbReference type="Pfam" id="PF08276">
    <property type="entry name" value="PAN_2"/>
    <property type="match status" value="1"/>
</dbReference>
<dbReference type="PANTHER" id="PTHR32444:SF242">
    <property type="entry name" value="G-TYPE LECTIN S-RECEPTOR-LIKE SERINE_THREONINE-PROTEIN KINASE RKS1"/>
    <property type="match status" value="1"/>
</dbReference>
<dbReference type="InterPro" id="IPR000858">
    <property type="entry name" value="S_locus_glycoprot_dom"/>
</dbReference>
<evidence type="ECO:0000313" key="9">
    <source>
        <dbReference type="EMBL" id="GAU36632.1"/>
    </source>
</evidence>
<dbReference type="Proteomes" id="UP000242715">
    <property type="component" value="Unassembled WGS sequence"/>
</dbReference>
<dbReference type="PANTHER" id="PTHR32444">
    <property type="entry name" value="BULB-TYPE LECTIN DOMAIN-CONTAINING PROTEIN"/>
    <property type="match status" value="1"/>
</dbReference>
<protein>
    <recommendedName>
        <fullName evidence="1">non-specific serine/threonine protein kinase</fullName>
        <ecNumber evidence="1">2.7.11.1</ecNumber>
    </recommendedName>
</protein>
<dbReference type="InterPro" id="IPR000742">
    <property type="entry name" value="EGF"/>
</dbReference>
<dbReference type="PROSITE" id="PS50026">
    <property type="entry name" value="EGF_3"/>
    <property type="match status" value="1"/>
</dbReference>
<evidence type="ECO:0000256" key="4">
    <source>
        <dbReference type="ARBA" id="ARBA00047899"/>
    </source>
</evidence>
<evidence type="ECO:0000259" key="8">
    <source>
        <dbReference type="PROSITE" id="PS50948"/>
    </source>
</evidence>
<evidence type="ECO:0000259" key="7">
    <source>
        <dbReference type="PROSITE" id="PS50026"/>
    </source>
</evidence>
<dbReference type="OrthoDB" id="1910371at2759"/>
<evidence type="ECO:0000256" key="2">
    <source>
        <dbReference type="ARBA" id="ARBA00022729"/>
    </source>
</evidence>
<gene>
    <name evidence="9" type="ORF">TSUD_387840</name>
</gene>
<keyword evidence="6" id="KW-0245">EGF-like domain</keyword>
<dbReference type="EC" id="2.7.11.1" evidence="1"/>
<accession>A0A2Z6NJ42</accession>
<dbReference type="SMART" id="SM00473">
    <property type="entry name" value="PAN_AP"/>
    <property type="match status" value="1"/>
</dbReference>
<keyword evidence="3" id="KW-1015">Disulfide bond</keyword>
<name>A0A2Z6NJ42_TRISU</name>
<dbReference type="CDD" id="cd01098">
    <property type="entry name" value="PAN_AP_plant"/>
    <property type="match status" value="1"/>
</dbReference>
<evidence type="ECO:0000256" key="1">
    <source>
        <dbReference type="ARBA" id="ARBA00012513"/>
    </source>
</evidence>
<feature type="domain" description="Apple" evidence="8">
    <location>
        <begin position="165"/>
        <end position="228"/>
    </location>
</feature>
<feature type="domain" description="EGF-like" evidence="7">
    <location>
        <begin position="100"/>
        <end position="138"/>
    </location>
</feature>
<evidence type="ECO:0000256" key="3">
    <source>
        <dbReference type="ARBA" id="ARBA00023157"/>
    </source>
</evidence>
<evidence type="ECO:0000256" key="6">
    <source>
        <dbReference type="PROSITE-ProRule" id="PRU00076"/>
    </source>
</evidence>
<comment type="caution">
    <text evidence="6">Lacks conserved residue(s) required for the propagation of feature annotation.</text>
</comment>
<dbReference type="GO" id="GO:0048544">
    <property type="term" value="P:recognition of pollen"/>
    <property type="evidence" value="ECO:0007669"/>
    <property type="project" value="InterPro"/>
</dbReference>
<keyword evidence="2" id="KW-0732">Signal</keyword>
<dbReference type="PROSITE" id="PS50948">
    <property type="entry name" value="PAN"/>
    <property type="match status" value="1"/>
</dbReference>